<name>A0ABY7FN73_MYAAR</name>
<proteinExistence type="predicted"/>
<accession>A0ABY7FN73</accession>
<evidence type="ECO:0000313" key="1">
    <source>
        <dbReference type="EMBL" id="WAR20666.1"/>
    </source>
</evidence>
<reference evidence="1" key="1">
    <citation type="submission" date="2022-11" db="EMBL/GenBank/DDBJ databases">
        <title>Centuries of genome instability and evolution in soft-shell clam transmissible cancer (bioRxiv).</title>
        <authorList>
            <person name="Hart S.F.M."/>
            <person name="Yonemitsu M.A."/>
            <person name="Giersch R.M."/>
            <person name="Beal B.F."/>
            <person name="Arriagada G."/>
            <person name="Davis B.W."/>
            <person name="Ostrander E.A."/>
            <person name="Goff S.P."/>
            <person name="Metzger M.J."/>
        </authorList>
    </citation>
    <scope>NUCLEOTIDE SEQUENCE</scope>
    <source>
        <strain evidence="1">MELC-2E11</strain>
        <tissue evidence="1">Siphon/mantle</tissue>
    </source>
</reference>
<gene>
    <name evidence="1" type="ORF">MAR_014640</name>
</gene>
<organism evidence="1 2">
    <name type="scientific">Mya arenaria</name>
    <name type="common">Soft-shell clam</name>
    <dbReference type="NCBI Taxonomy" id="6604"/>
    <lineage>
        <taxon>Eukaryota</taxon>
        <taxon>Metazoa</taxon>
        <taxon>Spiralia</taxon>
        <taxon>Lophotrochozoa</taxon>
        <taxon>Mollusca</taxon>
        <taxon>Bivalvia</taxon>
        <taxon>Autobranchia</taxon>
        <taxon>Heteroconchia</taxon>
        <taxon>Euheterodonta</taxon>
        <taxon>Imparidentia</taxon>
        <taxon>Neoheterodontei</taxon>
        <taxon>Myida</taxon>
        <taxon>Myoidea</taxon>
        <taxon>Myidae</taxon>
        <taxon>Mya</taxon>
    </lineage>
</organism>
<protein>
    <submittedName>
        <fullName evidence="1">Uncharacterized protein</fullName>
    </submittedName>
</protein>
<keyword evidence="2" id="KW-1185">Reference proteome</keyword>
<sequence>MTGQFVDGYSFKRSNQVVTIDKDVSGLFPYELSSVPSSLFDNTGLPRLAQKSQLAEAIWKLRYCAIDPAKNSTDKRKHFVIVGGSLLHRITWAKNITFGSIFDLYLNYSTHRYSEATVAFDGYLEGPFI</sequence>
<dbReference type="Proteomes" id="UP001164746">
    <property type="component" value="Chromosome 12"/>
</dbReference>
<evidence type="ECO:0000313" key="2">
    <source>
        <dbReference type="Proteomes" id="UP001164746"/>
    </source>
</evidence>
<dbReference type="EMBL" id="CP111023">
    <property type="protein sequence ID" value="WAR20666.1"/>
    <property type="molecule type" value="Genomic_DNA"/>
</dbReference>